<reference evidence="3" key="1">
    <citation type="submission" date="2022-01" db="EMBL/GenBank/DDBJ databases">
        <authorList>
            <person name="King R."/>
        </authorList>
    </citation>
    <scope>NUCLEOTIDE SEQUENCE</scope>
</reference>
<name>A0A9P0CHA4_9CUCU</name>
<keyword evidence="1" id="KW-0472">Membrane</keyword>
<proteinExistence type="predicted"/>
<gene>
    <name evidence="3" type="ORF">PSYICH_LOCUS1663</name>
</gene>
<organism evidence="3 4">
    <name type="scientific">Psylliodes chrysocephalus</name>
    <dbReference type="NCBI Taxonomy" id="3402493"/>
    <lineage>
        <taxon>Eukaryota</taxon>
        <taxon>Metazoa</taxon>
        <taxon>Ecdysozoa</taxon>
        <taxon>Arthropoda</taxon>
        <taxon>Hexapoda</taxon>
        <taxon>Insecta</taxon>
        <taxon>Pterygota</taxon>
        <taxon>Neoptera</taxon>
        <taxon>Endopterygota</taxon>
        <taxon>Coleoptera</taxon>
        <taxon>Polyphaga</taxon>
        <taxon>Cucujiformia</taxon>
        <taxon>Chrysomeloidea</taxon>
        <taxon>Chrysomelidae</taxon>
        <taxon>Galerucinae</taxon>
        <taxon>Alticini</taxon>
        <taxon>Psylliodes</taxon>
    </lineage>
</organism>
<keyword evidence="2" id="KW-0732">Signal</keyword>
<feature type="chain" id="PRO_5040141248" evidence="2">
    <location>
        <begin position="21"/>
        <end position="152"/>
    </location>
</feature>
<dbReference type="OrthoDB" id="6762516at2759"/>
<keyword evidence="4" id="KW-1185">Reference proteome</keyword>
<keyword evidence="1" id="KW-0812">Transmembrane</keyword>
<dbReference type="AlphaFoldDB" id="A0A9P0CHA4"/>
<keyword evidence="1" id="KW-1133">Transmembrane helix</keyword>
<evidence type="ECO:0000313" key="3">
    <source>
        <dbReference type="EMBL" id="CAH1100048.1"/>
    </source>
</evidence>
<accession>A0A9P0CHA4</accession>
<evidence type="ECO:0000256" key="1">
    <source>
        <dbReference type="SAM" id="Phobius"/>
    </source>
</evidence>
<feature type="signal peptide" evidence="2">
    <location>
        <begin position="1"/>
        <end position="20"/>
    </location>
</feature>
<evidence type="ECO:0000313" key="4">
    <source>
        <dbReference type="Proteomes" id="UP001153636"/>
    </source>
</evidence>
<dbReference type="Proteomes" id="UP001153636">
    <property type="component" value="Chromosome 10"/>
</dbReference>
<dbReference type="EMBL" id="OV651822">
    <property type="protein sequence ID" value="CAH1100048.1"/>
    <property type="molecule type" value="Genomic_DNA"/>
</dbReference>
<sequence>MANLLIISLVLSVFVATALSEPLVCFDCDPLNDGVEQCKYPVTYNARNPFCNPKENHTPLCLSAYIQHKNESLTGTYRGCVYKPLEVGDVCDWLRETNTNRTYKSCHPCNETRCNTVLLYADGTSDAGSVYNMYFLMIINLVIVMIFGNLNN</sequence>
<feature type="transmembrane region" description="Helical" evidence="1">
    <location>
        <begin position="131"/>
        <end position="150"/>
    </location>
</feature>
<evidence type="ECO:0000256" key="2">
    <source>
        <dbReference type="SAM" id="SignalP"/>
    </source>
</evidence>
<protein>
    <submittedName>
        <fullName evidence="3">Uncharacterized protein</fullName>
    </submittedName>
</protein>